<keyword evidence="10" id="KW-1185">Reference proteome</keyword>
<keyword evidence="4" id="KW-1015">Disulfide bond</keyword>
<reference evidence="9" key="2">
    <citation type="submission" date="2012-10" db="EMBL/GenBank/DDBJ databases">
        <title>Improved high-quality draft of Thermaerobacter subterraneus C21, DSM 13965.</title>
        <authorList>
            <consortium name="DOE Joint Genome Institute"/>
            <person name="Eisen J."/>
            <person name="Huntemann M."/>
            <person name="Wei C.-L."/>
            <person name="Han J."/>
            <person name="Detter J.C."/>
            <person name="Han C."/>
            <person name="Tapia R."/>
            <person name="Chen A."/>
            <person name="Kyrpides N."/>
            <person name="Mavromatis K."/>
            <person name="Markowitz V."/>
            <person name="Szeto E."/>
            <person name="Ivanova N."/>
            <person name="Mikhailova N."/>
            <person name="Ovchinnikova G."/>
            <person name="Pagani I."/>
            <person name="Pati A."/>
            <person name="Goodwin L."/>
            <person name="Nordberg H.P."/>
            <person name="Cantor M.N."/>
            <person name="Hua S.X."/>
            <person name="Woyke T."/>
            <person name="Eisen J."/>
            <person name="Klenk H.-P."/>
        </authorList>
    </citation>
    <scope>NUCLEOTIDE SEQUENCE [LARGE SCALE GENOMIC DNA]</scope>
    <source>
        <strain evidence="9">DSM 13965</strain>
    </source>
</reference>
<keyword evidence="7" id="KW-1133">Transmembrane helix</keyword>
<evidence type="ECO:0000256" key="1">
    <source>
        <dbReference type="ARBA" id="ARBA00005791"/>
    </source>
</evidence>
<dbReference type="SUPFAM" id="SSF52833">
    <property type="entry name" value="Thioredoxin-like"/>
    <property type="match status" value="1"/>
</dbReference>
<dbReference type="PROSITE" id="PS51352">
    <property type="entry name" value="THIOREDOXIN_2"/>
    <property type="match status" value="1"/>
</dbReference>
<reference evidence="9" key="1">
    <citation type="submission" date="2010-10" db="EMBL/GenBank/DDBJ databases">
        <authorList>
            <consortium name="US DOE Joint Genome Institute (JGI-PGF)"/>
            <person name="Lucas S."/>
            <person name="Copeland A."/>
            <person name="Lapidus A."/>
            <person name="Bruce D."/>
            <person name="Goodwin L."/>
            <person name="Pitluck S."/>
            <person name="Kyrpides N."/>
            <person name="Mavromatis K."/>
            <person name="Detter J.C."/>
            <person name="Han C."/>
            <person name="Land M."/>
            <person name="Hauser L."/>
            <person name="Markowitz V."/>
            <person name="Cheng J.-F."/>
            <person name="Hugenholtz P."/>
            <person name="Woyke T."/>
            <person name="Wu D."/>
            <person name="Pukall R."/>
            <person name="Wahrenburg C."/>
            <person name="Brambilla E."/>
            <person name="Klenk H.-P."/>
            <person name="Eisen J.A."/>
        </authorList>
    </citation>
    <scope>NUCLEOTIDE SEQUENCE [LARGE SCALE GENOMIC DNA]</scope>
    <source>
        <strain evidence="9">DSM 13965</strain>
    </source>
</reference>
<keyword evidence="7" id="KW-0472">Membrane</keyword>
<evidence type="ECO:0000259" key="8">
    <source>
        <dbReference type="PROSITE" id="PS51352"/>
    </source>
</evidence>
<dbReference type="InterPro" id="IPR012336">
    <property type="entry name" value="Thioredoxin-like_fold"/>
</dbReference>
<dbReference type="HOGENOM" id="CLU_000288_47_1_9"/>
<evidence type="ECO:0000256" key="3">
    <source>
        <dbReference type="ARBA" id="ARBA00023002"/>
    </source>
</evidence>
<dbReference type="Gene3D" id="3.40.30.10">
    <property type="entry name" value="Glutaredoxin"/>
    <property type="match status" value="1"/>
</dbReference>
<dbReference type="eggNOG" id="COG1651">
    <property type="taxonomic scope" value="Bacteria"/>
</dbReference>
<dbReference type="InterPro" id="IPR036249">
    <property type="entry name" value="Thioredoxin-like_sf"/>
</dbReference>
<proteinExistence type="inferred from homology"/>
<evidence type="ECO:0000256" key="5">
    <source>
        <dbReference type="ARBA" id="ARBA00023284"/>
    </source>
</evidence>
<comment type="caution">
    <text evidence="9">The sequence shown here is derived from an EMBL/GenBank/DDBJ whole genome shotgun (WGS) entry which is preliminary data.</text>
</comment>
<comment type="similarity">
    <text evidence="1">Belongs to the thioredoxin family. DsbA subfamily.</text>
</comment>
<dbReference type="Pfam" id="PF13462">
    <property type="entry name" value="Thioredoxin_4"/>
    <property type="match status" value="1"/>
</dbReference>
<dbReference type="GO" id="GO:0016491">
    <property type="term" value="F:oxidoreductase activity"/>
    <property type="evidence" value="ECO:0007669"/>
    <property type="project" value="UniProtKB-KW"/>
</dbReference>
<feature type="region of interest" description="Disordered" evidence="6">
    <location>
        <begin position="276"/>
        <end position="302"/>
    </location>
</feature>
<accession>K6QE96</accession>
<feature type="transmembrane region" description="Helical" evidence="7">
    <location>
        <begin position="64"/>
        <end position="85"/>
    </location>
</feature>
<dbReference type="PANTHER" id="PTHR13887">
    <property type="entry name" value="GLUTATHIONE S-TRANSFERASE KAPPA"/>
    <property type="match status" value="1"/>
</dbReference>
<evidence type="ECO:0000313" key="10">
    <source>
        <dbReference type="Proteomes" id="UP000005710"/>
    </source>
</evidence>
<sequence length="302" mass="31859">MEIVPPRSTPASGTGPQAGGRGSQAGTRSGPPLRPRSGPPLRPGSGSGGYGRSRREAEARRRRLRWLTLGTAAMIVLAVALAVAATRQADRQAAPADLFQLERQPALGSASAPVTVVEFADFKCPYCREFTLNEFPRFKEAYIDTGKVRFYFINYPFIGPDSDTAAQAMEAVYAQSPEGVWAFIDRVMQLQGPEDQQWATPEFLVDVARQAVPGIDAQRLLDDLRSGRYAGEVDADRAIAVRAGVRGTPSVFVNGKFVENWSFEGLKAAVDQALAEAGGSGEGGGQNGAGGGPAGTGSQGGS</sequence>
<evidence type="ECO:0000256" key="2">
    <source>
        <dbReference type="ARBA" id="ARBA00022729"/>
    </source>
</evidence>
<keyword evidence="3" id="KW-0560">Oxidoreductase</keyword>
<dbReference type="Proteomes" id="UP000005710">
    <property type="component" value="Unassembled WGS sequence"/>
</dbReference>
<keyword evidence="5" id="KW-0676">Redox-active center</keyword>
<feature type="domain" description="Thioredoxin" evidence="8">
    <location>
        <begin position="74"/>
        <end position="275"/>
    </location>
</feature>
<evidence type="ECO:0000256" key="7">
    <source>
        <dbReference type="SAM" id="Phobius"/>
    </source>
</evidence>
<evidence type="ECO:0000313" key="9">
    <source>
        <dbReference type="EMBL" id="EKP95116.1"/>
    </source>
</evidence>
<protein>
    <submittedName>
        <fullName evidence="9">Protein-disulfide isomerase</fullName>
    </submittedName>
</protein>
<organism evidence="9 10">
    <name type="scientific">Thermaerobacter subterraneus DSM 13965</name>
    <dbReference type="NCBI Taxonomy" id="867903"/>
    <lineage>
        <taxon>Bacteria</taxon>
        <taxon>Bacillati</taxon>
        <taxon>Bacillota</taxon>
        <taxon>Clostridia</taxon>
        <taxon>Eubacteriales</taxon>
        <taxon>Clostridiales Family XVII. Incertae Sedis</taxon>
        <taxon>Thermaerobacter</taxon>
    </lineage>
</organism>
<gene>
    <name evidence="9" type="ORF">ThesuDRAFT_00845</name>
</gene>
<feature type="region of interest" description="Disordered" evidence="6">
    <location>
        <begin position="1"/>
        <end position="56"/>
    </location>
</feature>
<evidence type="ECO:0000256" key="4">
    <source>
        <dbReference type="ARBA" id="ARBA00023157"/>
    </source>
</evidence>
<dbReference type="PANTHER" id="PTHR13887:SF14">
    <property type="entry name" value="DISULFIDE BOND FORMATION PROTEIN D"/>
    <property type="match status" value="1"/>
</dbReference>
<keyword evidence="7" id="KW-0812">Transmembrane</keyword>
<dbReference type="EMBL" id="AENY02000002">
    <property type="protein sequence ID" value="EKP95116.1"/>
    <property type="molecule type" value="Genomic_DNA"/>
</dbReference>
<evidence type="ECO:0000256" key="6">
    <source>
        <dbReference type="SAM" id="MobiDB-lite"/>
    </source>
</evidence>
<dbReference type="GO" id="GO:0016853">
    <property type="term" value="F:isomerase activity"/>
    <property type="evidence" value="ECO:0007669"/>
    <property type="project" value="UniProtKB-KW"/>
</dbReference>
<keyword evidence="9" id="KW-0413">Isomerase</keyword>
<feature type="compositionally biased region" description="Pro residues" evidence="6">
    <location>
        <begin position="32"/>
        <end position="42"/>
    </location>
</feature>
<dbReference type="InterPro" id="IPR013766">
    <property type="entry name" value="Thioredoxin_domain"/>
</dbReference>
<name>K6QE96_9FIRM</name>
<dbReference type="AlphaFoldDB" id="K6QE96"/>
<keyword evidence="2" id="KW-0732">Signal</keyword>
<feature type="compositionally biased region" description="Gly residues" evidence="6">
    <location>
        <begin position="278"/>
        <end position="302"/>
    </location>
</feature>
<dbReference type="STRING" id="867903.ThesuDRAFT_00845"/>